<comment type="caution">
    <text evidence="2">The sequence shown here is derived from an EMBL/GenBank/DDBJ whole genome shotgun (WGS) entry which is preliminary data.</text>
</comment>
<reference evidence="2 3" key="1">
    <citation type="journal article" date="2021" name="Int. J. Syst. Evol. Microbiol.">
        <title>Reticulibacter mediterranei gen. nov., sp. nov., within the new family Reticulibacteraceae fam. nov., and Ktedonospora formicarum gen. nov., sp. nov., Ktedonobacter robiniae sp. nov., Dictyobacter formicarum sp. nov. and Dictyobacter arantiisoli sp. nov., belonging to the class Ktedonobacteria.</title>
        <authorList>
            <person name="Yabe S."/>
            <person name="Zheng Y."/>
            <person name="Wang C.M."/>
            <person name="Sakai Y."/>
            <person name="Abe K."/>
            <person name="Yokota A."/>
            <person name="Donadio S."/>
            <person name="Cavaletti L."/>
            <person name="Monciardini P."/>
        </authorList>
    </citation>
    <scope>NUCLEOTIDE SEQUENCE [LARGE SCALE GENOMIC DNA]</scope>
    <source>
        <strain evidence="2 3">SOSP1-9</strain>
    </source>
</reference>
<sequence>MFIAELNHPDFSQFNLTSLRTGVMAGSPCPIEVMRRVIAQMHMDEVEICYGMTETNAAKSLLKPLQDIYEMLPNLKMLLN</sequence>
<dbReference type="EMBL" id="BNJJ01000028">
    <property type="protein sequence ID" value="GHO88855.1"/>
    <property type="molecule type" value="Genomic_DNA"/>
</dbReference>
<dbReference type="Gene3D" id="3.40.50.980">
    <property type="match status" value="1"/>
</dbReference>
<evidence type="ECO:0000313" key="3">
    <source>
        <dbReference type="Proteomes" id="UP000635565"/>
    </source>
</evidence>
<dbReference type="Proteomes" id="UP000635565">
    <property type="component" value="Unassembled WGS sequence"/>
</dbReference>
<organism evidence="2 3">
    <name type="scientific">Dictyobacter formicarum</name>
    <dbReference type="NCBI Taxonomy" id="2778368"/>
    <lineage>
        <taxon>Bacteria</taxon>
        <taxon>Bacillati</taxon>
        <taxon>Chloroflexota</taxon>
        <taxon>Ktedonobacteria</taxon>
        <taxon>Ktedonobacterales</taxon>
        <taxon>Dictyobacteraceae</taxon>
        <taxon>Dictyobacter</taxon>
    </lineage>
</organism>
<dbReference type="InterPro" id="IPR000873">
    <property type="entry name" value="AMP-dep_synth/lig_dom"/>
</dbReference>
<accession>A0ABQ3VRR0</accession>
<dbReference type="Pfam" id="PF00501">
    <property type="entry name" value="AMP-binding"/>
    <property type="match status" value="1"/>
</dbReference>
<keyword evidence="3" id="KW-1185">Reference proteome</keyword>
<evidence type="ECO:0000313" key="2">
    <source>
        <dbReference type="EMBL" id="GHO88855.1"/>
    </source>
</evidence>
<dbReference type="SUPFAM" id="SSF56801">
    <property type="entry name" value="Acetyl-CoA synthetase-like"/>
    <property type="match status" value="1"/>
</dbReference>
<proteinExistence type="predicted"/>
<name>A0ABQ3VRR0_9CHLR</name>
<evidence type="ECO:0000259" key="1">
    <source>
        <dbReference type="Pfam" id="PF00501"/>
    </source>
</evidence>
<gene>
    <name evidence="2" type="ORF">KSZ_68610</name>
</gene>
<protein>
    <recommendedName>
        <fullName evidence="1">AMP-dependent synthetase/ligase domain-containing protein</fullName>
    </recommendedName>
</protein>
<feature type="domain" description="AMP-dependent synthetase/ligase" evidence="1">
    <location>
        <begin position="2"/>
        <end position="59"/>
    </location>
</feature>